<accession>A0A316YTV0</accession>
<evidence type="ECO:0000313" key="10">
    <source>
        <dbReference type="Proteomes" id="UP000245768"/>
    </source>
</evidence>
<feature type="compositionally biased region" description="Polar residues" evidence="7">
    <location>
        <begin position="28"/>
        <end position="38"/>
    </location>
</feature>
<dbReference type="PROSITE" id="PS50114">
    <property type="entry name" value="GATA_ZN_FINGER_2"/>
    <property type="match status" value="1"/>
</dbReference>
<feature type="region of interest" description="Disordered" evidence="7">
    <location>
        <begin position="1"/>
        <end position="353"/>
    </location>
</feature>
<dbReference type="EMBL" id="KZ819635">
    <property type="protein sequence ID" value="PWN92088.1"/>
    <property type="molecule type" value="Genomic_DNA"/>
</dbReference>
<proteinExistence type="predicted"/>
<protein>
    <recommendedName>
        <fullName evidence="8">GATA-type domain-containing protein</fullName>
    </recommendedName>
</protein>
<gene>
    <name evidence="9" type="ORF">FA10DRAFT_82680</name>
</gene>
<evidence type="ECO:0000256" key="3">
    <source>
        <dbReference type="ARBA" id="ARBA00022833"/>
    </source>
</evidence>
<dbReference type="Gene3D" id="3.30.50.10">
    <property type="entry name" value="Erythroid Transcription Factor GATA-1, subunit A"/>
    <property type="match status" value="1"/>
</dbReference>
<keyword evidence="4" id="KW-0805">Transcription regulation</keyword>
<dbReference type="OrthoDB" id="2162994at2759"/>
<dbReference type="GO" id="GO:0043565">
    <property type="term" value="F:sequence-specific DNA binding"/>
    <property type="evidence" value="ECO:0007669"/>
    <property type="project" value="InterPro"/>
</dbReference>
<dbReference type="SUPFAM" id="SSF57716">
    <property type="entry name" value="Glucocorticoid receptor-like (DNA-binding domain)"/>
    <property type="match status" value="1"/>
</dbReference>
<reference evidence="9" key="1">
    <citation type="journal article" date="2018" name="Mol. Biol. Evol.">
        <title>Broad Genomic Sampling Reveals a Smut Pathogenic Ancestry of the Fungal Clade Ustilaginomycotina.</title>
        <authorList>
            <person name="Kijpornyongpan T."/>
            <person name="Mondo S.J."/>
            <person name="Barry K."/>
            <person name="Sandor L."/>
            <person name="Lee J."/>
            <person name="Lipzen A."/>
            <person name="Pangilinan J."/>
            <person name="LaButti K."/>
            <person name="Hainaut M."/>
            <person name="Henrissat B."/>
            <person name="Grigoriev I.V."/>
            <person name="Spatafora J.W."/>
            <person name="Aime M.C."/>
        </authorList>
    </citation>
    <scope>NUCLEOTIDE SEQUENCE [LARGE SCALE GENOMIC DNA]</scope>
    <source>
        <strain evidence="9">MCA 4198</strain>
    </source>
</reference>
<dbReference type="GeneID" id="37047647"/>
<feature type="compositionally biased region" description="Low complexity" evidence="7">
    <location>
        <begin position="1"/>
        <end position="23"/>
    </location>
</feature>
<dbReference type="STRING" id="215250.A0A316YTV0"/>
<evidence type="ECO:0000256" key="1">
    <source>
        <dbReference type="ARBA" id="ARBA00022723"/>
    </source>
</evidence>
<evidence type="ECO:0000256" key="7">
    <source>
        <dbReference type="SAM" id="MobiDB-lite"/>
    </source>
</evidence>
<keyword evidence="5" id="KW-0804">Transcription</keyword>
<evidence type="ECO:0000256" key="6">
    <source>
        <dbReference type="PROSITE-ProRule" id="PRU00094"/>
    </source>
</evidence>
<feature type="compositionally biased region" description="Basic and acidic residues" evidence="7">
    <location>
        <begin position="280"/>
        <end position="319"/>
    </location>
</feature>
<feature type="compositionally biased region" description="Low complexity" evidence="7">
    <location>
        <begin position="99"/>
        <end position="114"/>
    </location>
</feature>
<dbReference type="Pfam" id="PF00320">
    <property type="entry name" value="GATA"/>
    <property type="match status" value="1"/>
</dbReference>
<feature type="compositionally biased region" description="Basic and acidic residues" evidence="7">
    <location>
        <begin position="820"/>
        <end position="832"/>
    </location>
</feature>
<dbReference type="Proteomes" id="UP000245768">
    <property type="component" value="Unassembled WGS sequence"/>
</dbReference>
<evidence type="ECO:0000256" key="4">
    <source>
        <dbReference type="ARBA" id="ARBA00023015"/>
    </source>
</evidence>
<dbReference type="CDD" id="cd00202">
    <property type="entry name" value="ZnF_GATA"/>
    <property type="match status" value="1"/>
</dbReference>
<keyword evidence="10" id="KW-1185">Reference proteome</keyword>
<feature type="compositionally biased region" description="Basic and acidic residues" evidence="7">
    <location>
        <begin position="89"/>
        <end position="98"/>
    </location>
</feature>
<keyword evidence="3" id="KW-0862">Zinc</keyword>
<feature type="domain" description="GATA-type" evidence="8">
    <location>
        <begin position="658"/>
        <end position="687"/>
    </location>
</feature>
<dbReference type="PANTHER" id="PTHR47172:SF24">
    <property type="entry name" value="GATA ZINC FINGER DOMAIN-CONTAINING PROTEIN 14-RELATED"/>
    <property type="match status" value="1"/>
</dbReference>
<dbReference type="GO" id="GO:0006355">
    <property type="term" value="P:regulation of DNA-templated transcription"/>
    <property type="evidence" value="ECO:0007669"/>
    <property type="project" value="InterPro"/>
</dbReference>
<feature type="compositionally biased region" description="Polar residues" evidence="7">
    <location>
        <begin position="725"/>
        <end position="748"/>
    </location>
</feature>
<organism evidence="9 10">
    <name type="scientific">Acaromyces ingoldii</name>
    <dbReference type="NCBI Taxonomy" id="215250"/>
    <lineage>
        <taxon>Eukaryota</taxon>
        <taxon>Fungi</taxon>
        <taxon>Dikarya</taxon>
        <taxon>Basidiomycota</taxon>
        <taxon>Ustilaginomycotina</taxon>
        <taxon>Exobasidiomycetes</taxon>
        <taxon>Exobasidiales</taxon>
        <taxon>Cryptobasidiaceae</taxon>
        <taxon>Acaromyces</taxon>
    </lineage>
</organism>
<dbReference type="AlphaFoldDB" id="A0A316YTV0"/>
<evidence type="ECO:0000256" key="2">
    <source>
        <dbReference type="ARBA" id="ARBA00022771"/>
    </source>
</evidence>
<sequence length="890" mass="96699">MLATLPSRSSTTSSPFSRTSSKSHPSDDANSTITSSFLPLNRRHQRPATSFDRSGSRMSTDPGVGHATSPEVTAIGEKEAEPPAGRLSWLREERKPQSDQRTSPSASSSRSGAGQINDDEITSSSVLTPPLKEVTRSKEAIKLPPIRSLDQATTLPSSSSSTSSASSIAATSNNDGRRTAAEGQRVSPNPPPRLNWNKSPATAMTGHSPSTLHGRSMFTAFPGAKGTGPVTSPSLDSRGPPSRPYQSSLYAKSATVPLSDRWCGDGDRIRSTQAPLIDKSSWEHYRPKFKGEDEGDHGREGDRTELRAAGEEKFRRSTSKDSTPFNDNERTFHSPSTNARPETPTRAMPKNRKDYRSEMLDRIQRAAMDLASFAEDAHQRHGDILAGEVQELDYLTGRIHDHVQEFAADFEAAESGPLRILSKPLGVSQKVPMMDEMPSSPQDDRRLMTNKAPPKGSIWAAAETAMPRPDDDYKQVAKPSSKKRWMEEDHSNVLTPDGMRKRQRSPSESHRPNSWASMSKQRGPDGVGSHSRSPPHYHYGKQQGSHYDVHGALPPPPALSAVQPHSHRPQFPSSTSSSSSSLYQQQRPLTSYYYPRAETEHMHGEVGCEGSSVPHYASANPGGHDGAASSNSNSNMAGAAGRAGKYRKRSRAPAPGCCAACGATDTPEWRRGPDGARTVCNACGLHYSKLVKREKLQGGPPITIEVLRSSVALPGGGLEIDEQHPQQQRSGEATQGSSTTRPGHSISMSEHDNRSVPPGYGHAHGADARHGHWDPLPHSSYQRQGPQYHHQPLHQQKQSHHYQHPHQSHLSSHHLPPPHAHREHEDEHDGRRRASVAGLIGSSSSNKHTDSPPDGLEKPRGSTSHGIAAPRSVVSAADFVASRQSQSNKP</sequence>
<feature type="compositionally biased region" description="Basic and acidic residues" evidence="7">
    <location>
        <begin position="847"/>
        <end position="860"/>
    </location>
</feature>
<feature type="compositionally biased region" description="Low complexity" evidence="7">
    <location>
        <begin position="152"/>
        <end position="172"/>
    </location>
</feature>
<feature type="region of interest" description="Disordered" evidence="7">
    <location>
        <begin position="715"/>
        <end position="871"/>
    </location>
</feature>
<feature type="compositionally biased region" description="Low complexity" evidence="7">
    <location>
        <begin position="626"/>
        <end position="643"/>
    </location>
</feature>
<dbReference type="SMART" id="SM00401">
    <property type="entry name" value="ZnF_GATA"/>
    <property type="match status" value="1"/>
</dbReference>
<dbReference type="InParanoid" id="A0A316YTV0"/>
<feature type="region of interest" description="Disordered" evidence="7">
    <location>
        <begin position="431"/>
        <end position="586"/>
    </location>
</feature>
<feature type="compositionally biased region" description="Basic and acidic residues" evidence="7">
    <location>
        <begin position="764"/>
        <end position="775"/>
    </location>
</feature>
<evidence type="ECO:0000259" key="8">
    <source>
        <dbReference type="PROSITE" id="PS50114"/>
    </source>
</evidence>
<keyword evidence="2 6" id="KW-0863">Zinc-finger</keyword>
<dbReference type="PANTHER" id="PTHR47172">
    <property type="entry name" value="OS01G0976800 PROTEIN"/>
    <property type="match status" value="1"/>
</dbReference>
<evidence type="ECO:0000256" key="5">
    <source>
        <dbReference type="ARBA" id="ARBA00023163"/>
    </source>
</evidence>
<name>A0A316YTV0_9BASI</name>
<dbReference type="RefSeq" id="XP_025379286.1">
    <property type="nucleotide sequence ID" value="XM_025525731.1"/>
</dbReference>
<feature type="compositionally biased region" description="Polar residues" evidence="7">
    <location>
        <begin position="196"/>
        <end position="213"/>
    </location>
</feature>
<keyword evidence="1" id="KW-0479">Metal-binding</keyword>
<dbReference type="InterPro" id="IPR013088">
    <property type="entry name" value="Znf_NHR/GATA"/>
</dbReference>
<feature type="compositionally biased region" description="Basic residues" evidence="7">
    <location>
        <begin position="797"/>
        <end position="807"/>
    </location>
</feature>
<dbReference type="GO" id="GO:0008270">
    <property type="term" value="F:zinc ion binding"/>
    <property type="evidence" value="ECO:0007669"/>
    <property type="project" value="UniProtKB-KW"/>
</dbReference>
<feature type="region of interest" description="Disordered" evidence="7">
    <location>
        <begin position="613"/>
        <end position="652"/>
    </location>
</feature>
<feature type="compositionally biased region" description="Polar residues" evidence="7">
    <location>
        <begin position="47"/>
        <end position="59"/>
    </location>
</feature>
<evidence type="ECO:0000313" key="9">
    <source>
        <dbReference type="EMBL" id="PWN92088.1"/>
    </source>
</evidence>
<dbReference type="InterPro" id="IPR000679">
    <property type="entry name" value="Znf_GATA"/>
</dbReference>